<accession>A0A919DQB6</accession>
<reference evidence="1" key="2">
    <citation type="submission" date="2020-09" db="EMBL/GenBank/DDBJ databases">
        <authorList>
            <person name="Sun Q."/>
            <person name="Zhou Y."/>
        </authorList>
    </citation>
    <scope>NUCLEOTIDE SEQUENCE</scope>
    <source>
        <strain evidence="1">CGMCC 4.7403</strain>
    </source>
</reference>
<dbReference type="EMBL" id="BNAT01000079">
    <property type="protein sequence ID" value="GHE71136.1"/>
    <property type="molecule type" value="Genomic_DNA"/>
</dbReference>
<gene>
    <name evidence="1" type="ORF">GCM10017771_95100</name>
</gene>
<evidence type="ECO:0000313" key="2">
    <source>
        <dbReference type="Proteomes" id="UP000603227"/>
    </source>
</evidence>
<protein>
    <submittedName>
        <fullName evidence="1">Uncharacterized protein</fullName>
    </submittedName>
</protein>
<sequence>MGFGWSGLLGRFLACAAGPAKAPVSNRPSGDADVVESDVVESDVRADRTSIFRS</sequence>
<keyword evidence="2" id="KW-1185">Reference proteome</keyword>
<dbReference type="Proteomes" id="UP000603227">
    <property type="component" value="Unassembled WGS sequence"/>
</dbReference>
<proteinExistence type="predicted"/>
<organism evidence="1 2">
    <name type="scientific">Streptomyces capitiformicae</name>
    <dbReference type="NCBI Taxonomy" id="2014920"/>
    <lineage>
        <taxon>Bacteria</taxon>
        <taxon>Bacillati</taxon>
        <taxon>Actinomycetota</taxon>
        <taxon>Actinomycetes</taxon>
        <taxon>Kitasatosporales</taxon>
        <taxon>Streptomycetaceae</taxon>
        <taxon>Streptomyces</taxon>
    </lineage>
</organism>
<dbReference type="RefSeq" id="WP_189788595.1">
    <property type="nucleotide sequence ID" value="NZ_BNAT01000079.1"/>
</dbReference>
<evidence type="ECO:0000313" key="1">
    <source>
        <dbReference type="EMBL" id="GHE71136.1"/>
    </source>
</evidence>
<comment type="caution">
    <text evidence="1">The sequence shown here is derived from an EMBL/GenBank/DDBJ whole genome shotgun (WGS) entry which is preliminary data.</text>
</comment>
<reference evidence="1" key="1">
    <citation type="journal article" date="2014" name="Int. J. Syst. Evol. Microbiol.">
        <title>Complete genome sequence of Corynebacterium casei LMG S-19264T (=DSM 44701T), isolated from a smear-ripened cheese.</title>
        <authorList>
            <consortium name="US DOE Joint Genome Institute (JGI-PGF)"/>
            <person name="Walter F."/>
            <person name="Albersmeier A."/>
            <person name="Kalinowski J."/>
            <person name="Ruckert C."/>
        </authorList>
    </citation>
    <scope>NUCLEOTIDE SEQUENCE</scope>
    <source>
        <strain evidence="1">CGMCC 4.7403</strain>
    </source>
</reference>
<name>A0A919DQB6_9ACTN</name>
<dbReference type="AlphaFoldDB" id="A0A919DQB6"/>